<evidence type="ECO:0000259" key="3">
    <source>
        <dbReference type="PROSITE" id="PS51384"/>
    </source>
</evidence>
<accession>A0A5C4LG13</accession>
<gene>
    <name evidence="4" type="ORF">FF100_14770</name>
</gene>
<dbReference type="Pfam" id="PF04954">
    <property type="entry name" value="SIP"/>
    <property type="match status" value="1"/>
</dbReference>
<sequence>MDVLRRVSAPATRRNRNMSLRPSTPHLVRRAAPAPSSAPKEAPRTLRVLATRAVTPRLRRITLACGDAAPFAGPAMHARLLVPCPRGPLRGADGAPAASRYYTIRFVRPEAGEIDIDVVLHAPAGPGACWGAEARPGDRVGLIGPLGRPVPPVGRLVLVGDETALPVIGRLIEEAAPGRRIDALVEVADRDEEQDVACGPGQRLAFLHRRSGRGSRLAQAAADLARGPDRDLFLYAGVEAGTARDLTSLARERLALGSAQARIVTYWRRQDDDAPVR</sequence>
<evidence type="ECO:0000313" key="4">
    <source>
        <dbReference type="EMBL" id="TNC12911.1"/>
    </source>
</evidence>
<dbReference type="AlphaFoldDB" id="A0A5C4LG13"/>
<dbReference type="InterPro" id="IPR039374">
    <property type="entry name" value="SIP_fam"/>
</dbReference>
<dbReference type="PANTHER" id="PTHR30157">
    <property type="entry name" value="FERRIC REDUCTASE, NADPH-DEPENDENT"/>
    <property type="match status" value="1"/>
</dbReference>
<dbReference type="OrthoDB" id="9814826at2"/>
<comment type="similarity">
    <text evidence="1">Belongs to the SIP oxidoreductase family.</text>
</comment>
<feature type="region of interest" description="Disordered" evidence="2">
    <location>
        <begin position="1"/>
        <end position="43"/>
    </location>
</feature>
<dbReference type="Pfam" id="PF08021">
    <property type="entry name" value="FAD_binding_9"/>
    <property type="match status" value="1"/>
</dbReference>
<feature type="domain" description="FAD-binding FR-type" evidence="3">
    <location>
        <begin position="41"/>
        <end position="152"/>
    </location>
</feature>
<protein>
    <submittedName>
        <fullName evidence="4">Siderophore-interacting protein</fullName>
    </submittedName>
</protein>
<keyword evidence="5" id="KW-1185">Reference proteome</keyword>
<dbReference type="PANTHER" id="PTHR30157:SF0">
    <property type="entry name" value="NADPH-DEPENDENT FERRIC-CHELATE REDUCTASE"/>
    <property type="match status" value="1"/>
</dbReference>
<dbReference type="PROSITE" id="PS51384">
    <property type="entry name" value="FAD_FR"/>
    <property type="match status" value="1"/>
</dbReference>
<dbReference type="EMBL" id="VDDA01000005">
    <property type="protein sequence ID" value="TNC12911.1"/>
    <property type="molecule type" value="Genomic_DNA"/>
</dbReference>
<dbReference type="GO" id="GO:0016491">
    <property type="term" value="F:oxidoreductase activity"/>
    <property type="evidence" value="ECO:0007669"/>
    <property type="project" value="InterPro"/>
</dbReference>
<dbReference type="CDD" id="cd06193">
    <property type="entry name" value="siderophore_interacting"/>
    <property type="match status" value="1"/>
</dbReference>
<evidence type="ECO:0000313" key="5">
    <source>
        <dbReference type="Proteomes" id="UP000305267"/>
    </source>
</evidence>
<evidence type="ECO:0000256" key="2">
    <source>
        <dbReference type="SAM" id="MobiDB-lite"/>
    </source>
</evidence>
<reference evidence="4 5" key="1">
    <citation type="submission" date="2019-06" db="EMBL/GenBank/DDBJ databases">
        <title>Genome of Methylobacterium sp. 17Sr1-39.</title>
        <authorList>
            <person name="Seo T."/>
        </authorList>
    </citation>
    <scope>NUCLEOTIDE SEQUENCE [LARGE SCALE GENOMIC DNA]</scope>
    <source>
        <strain evidence="4 5">17Sr1-39</strain>
    </source>
</reference>
<dbReference type="InterPro" id="IPR017927">
    <property type="entry name" value="FAD-bd_FR_type"/>
</dbReference>
<name>A0A5C4LG13_9HYPH</name>
<dbReference type="Proteomes" id="UP000305267">
    <property type="component" value="Unassembled WGS sequence"/>
</dbReference>
<dbReference type="InterPro" id="IPR039261">
    <property type="entry name" value="FNR_nucleotide-bd"/>
</dbReference>
<organism evidence="4 5">
    <name type="scientific">Methylobacterium terricola</name>
    <dbReference type="NCBI Taxonomy" id="2583531"/>
    <lineage>
        <taxon>Bacteria</taxon>
        <taxon>Pseudomonadati</taxon>
        <taxon>Pseudomonadota</taxon>
        <taxon>Alphaproteobacteria</taxon>
        <taxon>Hyphomicrobiales</taxon>
        <taxon>Methylobacteriaceae</taxon>
        <taxon>Methylobacterium</taxon>
    </lineage>
</organism>
<dbReference type="InterPro" id="IPR017938">
    <property type="entry name" value="Riboflavin_synthase-like_b-brl"/>
</dbReference>
<dbReference type="InterPro" id="IPR007037">
    <property type="entry name" value="SIP_rossman_dom"/>
</dbReference>
<feature type="compositionally biased region" description="Low complexity" evidence="2">
    <location>
        <begin position="31"/>
        <end position="40"/>
    </location>
</feature>
<proteinExistence type="inferred from homology"/>
<dbReference type="Gene3D" id="3.40.50.80">
    <property type="entry name" value="Nucleotide-binding domain of ferredoxin-NADP reductase (FNR) module"/>
    <property type="match status" value="1"/>
</dbReference>
<dbReference type="Gene3D" id="2.40.30.10">
    <property type="entry name" value="Translation factors"/>
    <property type="match status" value="1"/>
</dbReference>
<comment type="caution">
    <text evidence="4">The sequence shown here is derived from an EMBL/GenBank/DDBJ whole genome shotgun (WGS) entry which is preliminary data.</text>
</comment>
<evidence type="ECO:0000256" key="1">
    <source>
        <dbReference type="ARBA" id="ARBA00035644"/>
    </source>
</evidence>
<dbReference type="SUPFAM" id="SSF63380">
    <property type="entry name" value="Riboflavin synthase domain-like"/>
    <property type="match status" value="1"/>
</dbReference>
<dbReference type="InterPro" id="IPR013113">
    <property type="entry name" value="SIP_FAD-bd"/>
</dbReference>